<dbReference type="Pfam" id="PF00877">
    <property type="entry name" value="NLPC_P60"/>
    <property type="match status" value="1"/>
</dbReference>
<evidence type="ECO:0000313" key="7">
    <source>
        <dbReference type="EMBL" id="BET27433.1"/>
    </source>
</evidence>
<dbReference type="InterPro" id="IPR038765">
    <property type="entry name" value="Papain-like_cys_pep_sf"/>
</dbReference>
<evidence type="ECO:0000256" key="3">
    <source>
        <dbReference type="ARBA" id="ARBA00022729"/>
    </source>
</evidence>
<keyword evidence="4" id="KW-0378">Hydrolase</keyword>
<proteinExistence type="inferred from homology"/>
<evidence type="ECO:0000256" key="4">
    <source>
        <dbReference type="ARBA" id="ARBA00022801"/>
    </source>
</evidence>
<evidence type="ECO:0000256" key="1">
    <source>
        <dbReference type="ARBA" id="ARBA00007074"/>
    </source>
</evidence>
<dbReference type="SUPFAM" id="SSF54001">
    <property type="entry name" value="Cysteine proteinases"/>
    <property type="match status" value="1"/>
</dbReference>
<organism evidence="7 8">
    <name type="scientific">Limnobacter thiooxidans</name>
    <dbReference type="NCBI Taxonomy" id="131080"/>
    <lineage>
        <taxon>Bacteria</taxon>
        <taxon>Pseudomonadati</taxon>
        <taxon>Pseudomonadota</taxon>
        <taxon>Betaproteobacteria</taxon>
        <taxon>Burkholderiales</taxon>
        <taxon>Burkholderiaceae</taxon>
        <taxon>Limnobacter</taxon>
    </lineage>
</organism>
<name>A0AA86MC36_9BURK</name>
<dbReference type="AlphaFoldDB" id="A0AA86MC36"/>
<dbReference type="Proteomes" id="UP001329151">
    <property type="component" value="Chromosome"/>
</dbReference>
<accession>A0AA86MC36</accession>
<evidence type="ECO:0000259" key="6">
    <source>
        <dbReference type="PROSITE" id="PS51935"/>
    </source>
</evidence>
<keyword evidence="2" id="KW-0645">Protease</keyword>
<dbReference type="InterPro" id="IPR000064">
    <property type="entry name" value="NLP_P60_dom"/>
</dbReference>
<keyword evidence="5" id="KW-0788">Thiol protease</keyword>
<dbReference type="PROSITE" id="PS51935">
    <property type="entry name" value="NLPC_P60"/>
    <property type="match status" value="1"/>
</dbReference>
<keyword evidence="3" id="KW-0732">Signal</keyword>
<dbReference type="PANTHER" id="PTHR47360">
    <property type="entry name" value="MUREIN DD-ENDOPEPTIDASE MEPS/MUREIN LD-CARBOXYPEPTIDASE"/>
    <property type="match status" value="1"/>
</dbReference>
<evidence type="ECO:0000313" key="8">
    <source>
        <dbReference type="Proteomes" id="UP001329151"/>
    </source>
</evidence>
<dbReference type="InterPro" id="IPR052062">
    <property type="entry name" value="Murein_DD/LD_carboxypeptidase"/>
</dbReference>
<reference evidence="7 8" key="1">
    <citation type="submission" date="2023-10" db="EMBL/GenBank/DDBJ databases">
        <title>Complete Genome Sequence of Limnobacter thiooxidans CS-K2T, Isolated from freshwater lake sediments in Bavaria, Germany.</title>
        <authorList>
            <person name="Naruki M."/>
            <person name="Watanabe A."/>
            <person name="Warashina T."/>
            <person name="Morita T."/>
            <person name="Arakawa K."/>
        </authorList>
    </citation>
    <scope>NUCLEOTIDE SEQUENCE [LARGE SCALE GENOMIC DNA]</scope>
    <source>
        <strain evidence="7 8">CS-K2</strain>
    </source>
</reference>
<comment type="similarity">
    <text evidence="1">Belongs to the peptidase C40 family.</text>
</comment>
<feature type="domain" description="NlpC/P60" evidence="6">
    <location>
        <begin position="1"/>
        <end position="115"/>
    </location>
</feature>
<dbReference type="EMBL" id="AP028947">
    <property type="protein sequence ID" value="BET27433.1"/>
    <property type="molecule type" value="Genomic_DNA"/>
</dbReference>
<dbReference type="GO" id="GO:0008234">
    <property type="term" value="F:cysteine-type peptidase activity"/>
    <property type="evidence" value="ECO:0007669"/>
    <property type="project" value="UniProtKB-KW"/>
</dbReference>
<keyword evidence="8" id="KW-1185">Reference proteome</keyword>
<sequence length="115" mass="12996">MAQYREWKGTPYQLGGNSKRGIDCSAFVQQTLSTRFGINVPRSTAAQVDVGTQVRQGEMQLGDLVFFRTGYNSRHVGIYMGNGQFLHASTRDGVVVGDLNQAYWRKAFWTVRRVM</sequence>
<gene>
    <name evidence="7" type="ORF">RGQ30_29340</name>
</gene>
<dbReference type="PANTHER" id="PTHR47360:SF1">
    <property type="entry name" value="ENDOPEPTIDASE NLPC-RELATED"/>
    <property type="match status" value="1"/>
</dbReference>
<evidence type="ECO:0000256" key="5">
    <source>
        <dbReference type="ARBA" id="ARBA00022807"/>
    </source>
</evidence>
<protein>
    <recommendedName>
        <fullName evidence="6">NlpC/P60 domain-containing protein</fullName>
    </recommendedName>
</protein>
<dbReference type="GO" id="GO:0006508">
    <property type="term" value="P:proteolysis"/>
    <property type="evidence" value="ECO:0007669"/>
    <property type="project" value="UniProtKB-KW"/>
</dbReference>
<evidence type="ECO:0000256" key="2">
    <source>
        <dbReference type="ARBA" id="ARBA00022670"/>
    </source>
</evidence>
<dbReference type="KEGG" id="lto:RGQ30_29340"/>
<dbReference type="Gene3D" id="3.90.1720.10">
    <property type="entry name" value="endopeptidase domain like (from Nostoc punctiforme)"/>
    <property type="match status" value="1"/>
</dbReference>